<sequence>MVGGCYWDNGNPDVIPLRSCVWIEGYGYAVAGDTGGAINGKRIDLFVPDKEQALSFGRKQVKVKFLD</sequence>
<feature type="domain" description="3D" evidence="2">
    <location>
        <begin position="12"/>
        <end position="66"/>
    </location>
</feature>
<dbReference type="InterPro" id="IPR036908">
    <property type="entry name" value="RlpA-like_sf"/>
</dbReference>
<evidence type="ECO:0000259" key="2">
    <source>
        <dbReference type="Pfam" id="PF06725"/>
    </source>
</evidence>
<dbReference type="PANTHER" id="PTHR39160:SF4">
    <property type="entry name" value="RESUSCITATION-PROMOTING FACTOR RPFB"/>
    <property type="match status" value="1"/>
</dbReference>
<dbReference type="GO" id="GO:0019867">
    <property type="term" value="C:outer membrane"/>
    <property type="evidence" value="ECO:0007669"/>
    <property type="project" value="InterPro"/>
</dbReference>
<dbReference type="Proteomes" id="UP000007397">
    <property type="component" value="Chromosome"/>
</dbReference>
<dbReference type="RefSeq" id="WP_014641350.1">
    <property type="nucleotide sequence ID" value="NC_017668.1"/>
</dbReference>
<protein>
    <recommendedName>
        <fullName evidence="2">3D domain-containing protein</fullName>
    </recommendedName>
</protein>
<dbReference type="EMBL" id="HE717023">
    <property type="protein sequence ID" value="CCG43440.1"/>
    <property type="molecule type" value="Genomic_DNA"/>
</dbReference>
<name>I0JH22_HALH3</name>
<dbReference type="CDD" id="cd14667">
    <property type="entry name" value="3D_containing_proteins"/>
    <property type="match status" value="1"/>
</dbReference>
<accession>I0JH22</accession>
<dbReference type="STRING" id="866895.HBHAL_1056"/>
<evidence type="ECO:0000256" key="1">
    <source>
        <dbReference type="ARBA" id="ARBA00022729"/>
    </source>
</evidence>
<dbReference type="GO" id="GO:0009254">
    <property type="term" value="P:peptidoglycan turnover"/>
    <property type="evidence" value="ECO:0007669"/>
    <property type="project" value="InterPro"/>
</dbReference>
<dbReference type="InterPro" id="IPR010611">
    <property type="entry name" value="3D_dom"/>
</dbReference>
<gene>
    <name evidence="3" type="ordered locus">HBHAL_1056</name>
</gene>
<dbReference type="KEGG" id="hhd:HBHAL_1056"/>
<dbReference type="Gene3D" id="2.40.40.10">
    <property type="entry name" value="RlpA-like domain"/>
    <property type="match status" value="1"/>
</dbReference>
<dbReference type="HOGENOM" id="CLU_2806491_0_0_9"/>
<dbReference type="PANTHER" id="PTHR39160">
    <property type="entry name" value="CELL WALL-BINDING PROTEIN YOCH"/>
    <property type="match status" value="1"/>
</dbReference>
<dbReference type="eggNOG" id="COG3584">
    <property type="taxonomic scope" value="Bacteria"/>
</dbReference>
<dbReference type="InterPro" id="IPR059180">
    <property type="entry name" value="3D_YorM"/>
</dbReference>
<organism evidence="3 4">
    <name type="scientific">Halobacillus halophilus (strain ATCC 35676 / DSM 2266 / JCM 20832 / KCTC 3685 / LMG 17431 / NBRC 102448 / NCIMB 2269)</name>
    <name type="common">Sporosarcina halophila</name>
    <dbReference type="NCBI Taxonomy" id="866895"/>
    <lineage>
        <taxon>Bacteria</taxon>
        <taxon>Bacillati</taxon>
        <taxon>Bacillota</taxon>
        <taxon>Bacilli</taxon>
        <taxon>Bacillales</taxon>
        <taxon>Bacillaceae</taxon>
        <taxon>Halobacillus</taxon>
    </lineage>
</organism>
<proteinExistence type="predicted"/>
<keyword evidence="4" id="KW-1185">Reference proteome</keyword>
<evidence type="ECO:0000313" key="3">
    <source>
        <dbReference type="EMBL" id="CCG43440.1"/>
    </source>
</evidence>
<dbReference type="InterPro" id="IPR051933">
    <property type="entry name" value="Resuscitation_pf_RpfB"/>
</dbReference>
<dbReference type="PATRIC" id="fig|866895.3.peg.60"/>
<evidence type="ECO:0000313" key="4">
    <source>
        <dbReference type="Proteomes" id="UP000007397"/>
    </source>
</evidence>
<dbReference type="AlphaFoldDB" id="I0JH22"/>
<dbReference type="GO" id="GO:0004553">
    <property type="term" value="F:hydrolase activity, hydrolyzing O-glycosyl compounds"/>
    <property type="evidence" value="ECO:0007669"/>
    <property type="project" value="InterPro"/>
</dbReference>
<dbReference type="Pfam" id="PF06725">
    <property type="entry name" value="3D"/>
    <property type="match status" value="1"/>
</dbReference>
<dbReference type="SUPFAM" id="SSF50685">
    <property type="entry name" value="Barwin-like endoglucanases"/>
    <property type="match status" value="1"/>
</dbReference>
<keyword evidence="1" id="KW-0732">Signal</keyword>
<reference evidence="3 4" key="1">
    <citation type="journal article" date="2013" name="Environ. Microbiol.">
        <title>Chloride and organic osmolytes: a hybrid strategy to cope with elevated salinities by the moderately halophilic, chloride-dependent bacterium Halobacillus halophilus.</title>
        <authorList>
            <person name="Saum S.H."/>
            <person name="Pfeiffer F."/>
            <person name="Palm P."/>
            <person name="Rampp M."/>
            <person name="Schuster S.C."/>
            <person name="Muller V."/>
            <person name="Oesterhelt D."/>
        </authorList>
    </citation>
    <scope>NUCLEOTIDE SEQUENCE [LARGE SCALE GENOMIC DNA]</scope>
    <source>
        <strain evidence="4">ATCC 35676 / DSM 2266 / JCM 20832 / KCTC 3685 / LMG 17431 / NBRC 102448 / NCIMB 2269</strain>
    </source>
</reference>